<gene>
    <name evidence="2" type="ORF">B7Z12_19170</name>
</gene>
<accession>A0A258CTV4</accession>
<dbReference type="Pfam" id="PF10074">
    <property type="entry name" value="RovC_DNA-bd"/>
    <property type="match status" value="1"/>
</dbReference>
<evidence type="ECO:0000259" key="1">
    <source>
        <dbReference type="Pfam" id="PF10074"/>
    </source>
</evidence>
<comment type="caution">
    <text evidence="2">The sequence shown here is derived from an EMBL/GenBank/DDBJ whole genome shotgun (WGS) entry which is preliminary data.</text>
</comment>
<name>A0A258CTV4_CAUVI</name>
<sequence length="107" mass="11766">MVVLAYDSDFNLRVRAVDALRRAAVTDTPPRSRLSADQRARLARSLFALDASLKAQSYRDIAAGLFGDMGDGADFKASSVRDVTIRLVRRGRNLMMGGYLKLLKAGF</sequence>
<proteinExistence type="predicted"/>
<evidence type="ECO:0000313" key="2">
    <source>
        <dbReference type="EMBL" id="OYW98803.1"/>
    </source>
</evidence>
<protein>
    <recommendedName>
        <fullName evidence="1">T6SS Transcription factor RovC-like DNA binding domain-containing protein</fullName>
    </recommendedName>
</protein>
<dbReference type="EMBL" id="NCDQ01000463">
    <property type="protein sequence ID" value="OYW98803.1"/>
    <property type="molecule type" value="Genomic_DNA"/>
</dbReference>
<feature type="domain" description="T6SS Transcription factor RovC-like DNA binding" evidence="1">
    <location>
        <begin position="3"/>
        <end position="104"/>
    </location>
</feature>
<evidence type="ECO:0000313" key="3">
    <source>
        <dbReference type="Proteomes" id="UP000215616"/>
    </source>
</evidence>
<reference evidence="2 3" key="1">
    <citation type="submission" date="2017-03" db="EMBL/GenBank/DDBJ databases">
        <title>Lifting the veil on microbial sulfur biogeochemistry in mining wastewaters.</title>
        <authorList>
            <person name="Kantor R.S."/>
            <person name="Colenbrander Nelson T."/>
            <person name="Marshall S."/>
            <person name="Bennett D."/>
            <person name="Apte S."/>
            <person name="Camacho D."/>
            <person name="Thomas B.C."/>
            <person name="Warren L.A."/>
            <person name="Banfield J.F."/>
        </authorList>
    </citation>
    <scope>NUCLEOTIDE SEQUENCE [LARGE SCALE GENOMIC DNA]</scope>
    <source>
        <strain evidence="2">32-67-7</strain>
    </source>
</reference>
<dbReference type="AlphaFoldDB" id="A0A258CTV4"/>
<organism evidence="2 3">
    <name type="scientific">Caulobacter vibrioides</name>
    <name type="common">Caulobacter crescentus</name>
    <dbReference type="NCBI Taxonomy" id="155892"/>
    <lineage>
        <taxon>Bacteria</taxon>
        <taxon>Pseudomonadati</taxon>
        <taxon>Pseudomonadota</taxon>
        <taxon>Alphaproteobacteria</taxon>
        <taxon>Caulobacterales</taxon>
        <taxon>Caulobacteraceae</taxon>
        <taxon>Caulobacter</taxon>
    </lineage>
</organism>
<dbReference type="Proteomes" id="UP000215616">
    <property type="component" value="Unassembled WGS sequence"/>
</dbReference>
<dbReference type="InterPro" id="IPR018754">
    <property type="entry name" value="RovC-like_DNA-bd"/>
</dbReference>